<protein>
    <submittedName>
        <fullName evidence="1">Uncharacterized protein</fullName>
    </submittedName>
</protein>
<comment type="caution">
    <text evidence="1">The sequence shown here is derived from an EMBL/GenBank/DDBJ whole genome shotgun (WGS) entry which is preliminary data.</text>
</comment>
<reference evidence="1 2" key="1">
    <citation type="submission" date="2023-10" db="EMBL/GenBank/DDBJ databases">
        <title>Clonality and diversity in the soft rot Dickeya solani phytopathogen.</title>
        <authorList>
            <person name="Pedron J."/>
            <person name="Van Gijisegem F."/>
            <person name="Portier P."/>
            <person name="Taghouti G."/>
        </authorList>
    </citation>
    <scope>NUCLEOTIDE SEQUENCE [LARGE SCALE GENOMIC DNA]</scope>
    <source>
        <strain evidence="1 2">FVG2-MFV017-A9</strain>
    </source>
</reference>
<dbReference type="EMBL" id="JAWLLM010000001">
    <property type="protein sequence ID" value="MDV7040742.1"/>
    <property type="molecule type" value="Genomic_DNA"/>
</dbReference>
<accession>A0ABU4E9R1</accession>
<evidence type="ECO:0000313" key="1">
    <source>
        <dbReference type="EMBL" id="MDV7040742.1"/>
    </source>
</evidence>
<sequence length="90" mass="9285">MGQSVVLEPVPAGWCCECSDKGDMLACLASGGVSAAQHLGYGDTVRPFASGRSGYLKHRRTASSSFIAGSWLMIGTGKVAVGKGGLRHDN</sequence>
<gene>
    <name evidence="1" type="ORF">RUJ08_01240</name>
</gene>
<evidence type="ECO:0000313" key="2">
    <source>
        <dbReference type="Proteomes" id="UP001187868"/>
    </source>
</evidence>
<dbReference type="RefSeq" id="WP_072143115.1">
    <property type="nucleotide sequence ID" value="NZ_CP104920.1"/>
</dbReference>
<name>A0ABU4E9R1_9GAMM</name>
<proteinExistence type="predicted"/>
<organism evidence="1 2">
    <name type="scientific">Dickeya solani</name>
    <dbReference type="NCBI Taxonomy" id="1089444"/>
    <lineage>
        <taxon>Bacteria</taxon>
        <taxon>Pseudomonadati</taxon>
        <taxon>Pseudomonadota</taxon>
        <taxon>Gammaproteobacteria</taxon>
        <taxon>Enterobacterales</taxon>
        <taxon>Pectobacteriaceae</taxon>
        <taxon>Dickeya</taxon>
    </lineage>
</organism>
<dbReference type="Proteomes" id="UP001187868">
    <property type="component" value="Unassembled WGS sequence"/>
</dbReference>
<keyword evidence="2" id="KW-1185">Reference proteome</keyword>